<comment type="caution">
    <text evidence="1">The sequence shown here is derived from an EMBL/GenBank/DDBJ whole genome shotgun (WGS) entry which is preliminary data.</text>
</comment>
<reference evidence="1 2" key="1">
    <citation type="journal article" date="2014" name="BMC Genomics">
        <title>Comparison of environmental and isolate Sulfobacillus genomes reveals diverse carbon, sulfur, nitrogen, and hydrogen metabolisms.</title>
        <authorList>
            <person name="Justice N.B."/>
            <person name="Norman A."/>
            <person name="Brown C.T."/>
            <person name="Singh A."/>
            <person name="Thomas B.C."/>
            <person name="Banfield J.F."/>
        </authorList>
    </citation>
    <scope>NUCLEOTIDE SEQUENCE [LARGE SCALE GENOMIC DNA]</scope>
    <source>
        <strain evidence="1">AMDSBA4</strain>
    </source>
</reference>
<accession>A0A2T2XG06</accession>
<dbReference type="EMBL" id="PXYW01000021">
    <property type="protein sequence ID" value="PSR33372.1"/>
    <property type="molecule type" value="Genomic_DNA"/>
</dbReference>
<protein>
    <submittedName>
        <fullName evidence="1">Uncharacterized protein</fullName>
    </submittedName>
</protein>
<dbReference type="Proteomes" id="UP000242972">
    <property type="component" value="Unassembled WGS sequence"/>
</dbReference>
<proteinExistence type="predicted"/>
<evidence type="ECO:0000313" key="1">
    <source>
        <dbReference type="EMBL" id="PSR33372.1"/>
    </source>
</evidence>
<dbReference type="AlphaFoldDB" id="A0A2T2XG06"/>
<organism evidence="1 2">
    <name type="scientific">Sulfobacillus benefaciens</name>
    <dbReference type="NCBI Taxonomy" id="453960"/>
    <lineage>
        <taxon>Bacteria</taxon>
        <taxon>Bacillati</taxon>
        <taxon>Bacillota</taxon>
        <taxon>Clostridia</taxon>
        <taxon>Eubacteriales</taxon>
        <taxon>Clostridiales Family XVII. Incertae Sedis</taxon>
        <taxon>Sulfobacillus</taxon>
    </lineage>
</organism>
<gene>
    <name evidence="1" type="ORF">C7B46_09955</name>
</gene>
<evidence type="ECO:0000313" key="2">
    <source>
        <dbReference type="Proteomes" id="UP000242972"/>
    </source>
</evidence>
<name>A0A2T2XG06_9FIRM</name>
<sequence>MSEYKWEQTLTISADLLRNLEDFISHPSTRQQDIFAEQNFPVDSHHHLHWLIKHDLFEGVVLHLTLLDTEAYQFLAGYERALAKPEDALGDFDVSWQGEKYHLHVVSSTLS</sequence>